<dbReference type="EMBL" id="KV441496">
    <property type="protein sequence ID" value="OAG14972.1"/>
    <property type="molecule type" value="Genomic_DNA"/>
</dbReference>
<feature type="compositionally biased region" description="Basic and acidic residues" evidence="5">
    <location>
        <begin position="175"/>
        <end position="197"/>
    </location>
</feature>
<dbReference type="GO" id="GO:0008270">
    <property type="term" value="F:zinc ion binding"/>
    <property type="evidence" value="ECO:0007669"/>
    <property type="project" value="UniProtKB-KW"/>
</dbReference>
<keyword evidence="1" id="KW-0479">Metal-binding</keyword>
<reference evidence="7 8" key="1">
    <citation type="submission" date="2016-05" db="EMBL/GenBank/DDBJ databases">
        <title>Comparative analysis of secretome profiles of manganese(II)-oxidizing ascomycete fungi.</title>
        <authorList>
            <consortium name="DOE Joint Genome Institute"/>
            <person name="Zeiner C.A."/>
            <person name="Purvine S.O."/>
            <person name="Zink E.M."/>
            <person name="Wu S."/>
            <person name="Pasa-Tolic L."/>
            <person name="Chaput D.L."/>
            <person name="Haridas S."/>
            <person name="Grigoriev I.V."/>
            <person name="Santelli C.M."/>
            <person name="Hansel C.M."/>
        </authorList>
    </citation>
    <scope>NUCLEOTIDE SEQUENCE [LARGE SCALE GENOMIC DNA]</scope>
    <source>
        <strain evidence="7 8">SRC1lrK2f</strain>
    </source>
</reference>
<dbReference type="Pfam" id="PF13639">
    <property type="entry name" value="zf-RING_2"/>
    <property type="match status" value="1"/>
</dbReference>
<proteinExistence type="predicted"/>
<dbReference type="SMART" id="SM00184">
    <property type="entry name" value="RING"/>
    <property type="match status" value="1"/>
</dbReference>
<dbReference type="AlphaFoldDB" id="A0A177D790"/>
<evidence type="ECO:0000256" key="2">
    <source>
        <dbReference type="ARBA" id="ARBA00022771"/>
    </source>
</evidence>
<sequence length="263" mass="30319">MRPYPRPLGLARIQSSPHPNEIPNTQRSPGHSTSASIVVTKNKFIEKLQPIKCSICLEDYNSDHVPVELPCSHIFGGHCIVEQTESRMPNNNRCPLCRHELFEQEDFHSFDNAFYSSDEALVEFNDYDDSTDEDERELEEQQSRQMLAAPLNTQLARRTQPTSSISLAGITSAPRTERNNRYQEFREHADRIRESRRAPSSKSLKRLRTYTEVEEESDSGSDEYEYESEEEIDSADEREERRTYKLLPGEYDTTLPGQSSVSH</sequence>
<feature type="region of interest" description="Disordered" evidence="5">
    <location>
        <begin position="154"/>
        <end position="263"/>
    </location>
</feature>
<feature type="domain" description="RING-type" evidence="6">
    <location>
        <begin position="53"/>
        <end position="98"/>
    </location>
</feature>
<keyword evidence="8" id="KW-1185">Reference proteome</keyword>
<dbReference type="Proteomes" id="UP000077248">
    <property type="component" value="Unassembled WGS sequence"/>
</dbReference>
<feature type="compositionally biased region" description="Polar residues" evidence="5">
    <location>
        <begin position="13"/>
        <end position="34"/>
    </location>
</feature>
<dbReference type="Gene3D" id="3.30.40.10">
    <property type="entry name" value="Zinc/RING finger domain, C3HC4 (zinc finger)"/>
    <property type="match status" value="1"/>
</dbReference>
<evidence type="ECO:0000313" key="8">
    <source>
        <dbReference type="Proteomes" id="UP000077248"/>
    </source>
</evidence>
<dbReference type="VEuPathDB" id="FungiDB:CC77DRAFT_1054443"/>
<keyword evidence="2 4" id="KW-0863">Zinc-finger</keyword>
<feature type="compositionally biased region" description="Acidic residues" evidence="5">
    <location>
        <begin position="212"/>
        <end position="237"/>
    </location>
</feature>
<dbReference type="GeneID" id="29113390"/>
<accession>A0A177D790</accession>
<keyword evidence="3" id="KW-0862">Zinc</keyword>
<dbReference type="PROSITE" id="PS50089">
    <property type="entry name" value="ZF_RING_2"/>
    <property type="match status" value="1"/>
</dbReference>
<dbReference type="KEGG" id="aalt:CC77DRAFT_1054443"/>
<dbReference type="SUPFAM" id="SSF57850">
    <property type="entry name" value="RING/U-box"/>
    <property type="match status" value="1"/>
</dbReference>
<gene>
    <name evidence="7" type="ORF">CC77DRAFT_1054443</name>
</gene>
<evidence type="ECO:0000256" key="3">
    <source>
        <dbReference type="ARBA" id="ARBA00022833"/>
    </source>
</evidence>
<feature type="compositionally biased region" description="Polar residues" evidence="5">
    <location>
        <begin position="154"/>
        <end position="166"/>
    </location>
</feature>
<organism evidence="7 8">
    <name type="scientific">Alternaria alternata</name>
    <name type="common">Alternaria rot fungus</name>
    <name type="synonym">Torula alternata</name>
    <dbReference type="NCBI Taxonomy" id="5599"/>
    <lineage>
        <taxon>Eukaryota</taxon>
        <taxon>Fungi</taxon>
        <taxon>Dikarya</taxon>
        <taxon>Ascomycota</taxon>
        <taxon>Pezizomycotina</taxon>
        <taxon>Dothideomycetes</taxon>
        <taxon>Pleosporomycetidae</taxon>
        <taxon>Pleosporales</taxon>
        <taxon>Pleosporineae</taxon>
        <taxon>Pleosporaceae</taxon>
        <taxon>Alternaria</taxon>
        <taxon>Alternaria sect. Alternaria</taxon>
        <taxon>Alternaria alternata complex</taxon>
    </lineage>
</organism>
<dbReference type="InterPro" id="IPR001841">
    <property type="entry name" value="Znf_RING"/>
</dbReference>
<name>A0A177D790_ALTAL</name>
<dbReference type="PANTHER" id="PTHR45969">
    <property type="entry name" value="RING ZINC FINGER PROTEIN-RELATED"/>
    <property type="match status" value="1"/>
</dbReference>
<feature type="region of interest" description="Disordered" evidence="5">
    <location>
        <begin position="1"/>
        <end position="34"/>
    </location>
</feature>
<evidence type="ECO:0000256" key="4">
    <source>
        <dbReference type="PROSITE-ProRule" id="PRU00175"/>
    </source>
</evidence>
<evidence type="ECO:0000259" key="6">
    <source>
        <dbReference type="PROSITE" id="PS50089"/>
    </source>
</evidence>
<dbReference type="RefSeq" id="XP_018380393.1">
    <property type="nucleotide sequence ID" value="XM_018527796.1"/>
</dbReference>
<protein>
    <recommendedName>
        <fullName evidence="6">RING-type domain-containing protein</fullName>
    </recommendedName>
</protein>
<dbReference type="InterPro" id="IPR013083">
    <property type="entry name" value="Znf_RING/FYVE/PHD"/>
</dbReference>
<evidence type="ECO:0000313" key="7">
    <source>
        <dbReference type="EMBL" id="OAG14972.1"/>
    </source>
</evidence>
<evidence type="ECO:0000256" key="1">
    <source>
        <dbReference type="ARBA" id="ARBA00022723"/>
    </source>
</evidence>
<evidence type="ECO:0000256" key="5">
    <source>
        <dbReference type="SAM" id="MobiDB-lite"/>
    </source>
</evidence>